<evidence type="ECO:0000313" key="2">
    <source>
        <dbReference type="Proteomes" id="UP000285301"/>
    </source>
</evidence>
<dbReference type="InterPro" id="IPR004344">
    <property type="entry name" value="TTL/TTLL_fam"/>
</dbReference>
<gene>
    <name evidence="1" type="ORF">B4U79_01094</name>
</gene>
<dbReference type="AlphaFoldDB" id="A0A3S3NP26"/>
<dbReference type="PANTHER" id="PTHR14776:SF1">
    <property type="entry name" value="CADHERIN-LIKE AND PC-ESTERASE DOMAIN-CONTAINING PROTEIN 1"/>
    <property type="match status" value="1"/>
</dbReference>
<reference evidence="1 2" key="1">
    <citation type="journal article" date="2018" name="Gigascience">
        <title>Genomes of trombidid mites reveal novel predicted allergens and laterally-transferred genes associated with secondary metabolism.</title>
        <authorList>
            <person name="Dong X."/>
            <person name="Chaisiri K."/>
            <person name="Xia D."/>
            <person name="Armstrong S.D."/>
            <person name="Fang Y."/>
            <person name="Donnelly M.J."/>
            <person name="Kadowaki T."/>
            <person name="McGarry J.W."/>
            <person name="Darby A.C."/>
            <person name="Makepeace B.L."/>
        </authorList>
    </citation>
    <scope>NUCLEOTIDE SEQUENCE [LARGE SCALE GENOMIC DNA]</scope>
    <source>
        <strain evidence="1">UoL-WK</strain>
    </source>
</reference>
<dbReference type="EMBL" id="NCKU01006653">
    <property type="protein sequence ID" value="RWS03278.1"/>
    <property type="molecule type" value="Genomic_DNA"/>
</dbReference>
<protein>
    <submittedName>
        <fullName evidence="1">Cadherin-like and PC-esterase domain-containing protein 1</fullName>
    </submittedName>
</protein>
<keyword evidence="2" id="KW-1185">Reference proteome</keyword>
<dbReference type="PANTHER" id="PTHR14776">
    <property type="entry name" value="CADHERIN-LIKE AND PC-ESTERASE DOMAIN-CONTAINING PROTEIN 1"/>
    <property type="match status" value="1"/>
</dbReference>
<dbReference type="Gene3D" id="3.30.470.20">
    <property type="entry name" value="ATP-grasp fold, B domain"/>
    <property type="match status" value="1"/>
</dbReference>
<sequence length="389" mass="44159">MAAIVLLKHPLTPLCFVFPQQYQQFLDVADALGYSAEWILKPVSVGGRLSGNGLQIVNIFTNEGREKLKEYSYKRAVVQQLIPNPLLIFGSPINLRVYVLITSIAPLRAFVHSEGLVYHRFDATKNYKKITGRTWVLSYFWQFVAKNFGESSVKKATQNIHRALVQLLLVAEAMLVTQSNFRDEFNVVNDEWTIIKRCTTCFQLIAVDLMLNSTFDPFILEVSSQPNMQEGSKEEVHVLNKVKKVVLDDFVNLITARSEVASDVIDALEEILVENSIGVMGISCLISHELCLSRDDFAFLLQTRRETLNKGAFRKLYPDIGTEAQKELIDELGVKIIGNSVNNDLSFHKTADLHPLLIALERFYNRHHLHDKHFDLITDSTSDFNAKKS</sequence>
<name>A0A3S3NP26_9ACAR</name>
<dbReference type="SUPFAM" id="SSF56059">
    <property type="entry name" value="Glutathione synthetase ATP-binding domain-like"/>
    <property type="match status" value="1"/>
</dbReference>
<feature type="non-terminal residue" evidence="1">
    <location>
        <position position="389"/>
    </location>
</feature>
<dbReference type="PROSITE" id="PS51221">
    <property type="entry name" value="TTL"/>
    <property type="match status" value="1"/>
</dbReference>
<evidence type="ECO:0000313" key="1">
    <source>
        <dbReference type="EMBL" id="RWS03278.1"/>
    </source>
</evidence>
<proteinExistence type="predicted"/>
<organism evidence="1 2">
    <name type="scientific">Dinothrombium tinctorium</name>
    <dbReference type="NCBI Taxonomy" id="1965070"/>
    <lineage>
        <taxon>Eukaryota</taxon>
        <taxon>Metazoa</taxon>
        <taxon>Ecdysozoa</taxon>
        <taxon>Arthropoda</taxon>
        <taxon>Chelicerata</taxon>
        <taxon>Arachnida</taxon>
        <taxon>Acari</taxon>
        <taxon>Acariformes</taxon>
        <taxon>Trombidiformes</taxon>
        <taxon>Prostigmata</taxon>
        <taxon>Anystina</taxon>
        <taxon>Parasitengona</taxon>
        <taxon>Trombidioidea</taxon>
        <taxon>Trombidiidae</taxon>
        <taxon>Dinothrombium</taxon>
    </lineage>
</organism>
<comment type="caution">
    <text evidence="1">The sequence shown here is derived from an EMBL/GenBank/DDBJ whole genome shotgun (WGS) entry which is preliminary data.</text>
</comment>
<accession>A0A3S3NP26</accession>
<dbReference type="OrthoDB" id="2016263at2759"/>
<dbReference type="Pfam" id="PF03133">
    <property type="entry name" value="TTL"/>
    <property type="match status" value="1"/>
</dbReference>
<dbReference type="Proteomes" id="UP000285301">
    <property type="component" value="Unassembled WGS sequence"/>
</dbReference>